<keyword evidence="3" id="KW-0902">Two-component regulatory system</keyword>
<keyword evidence="6" id="KW-1185">Reference proteome</keyword>
<dbReference type="STRING" id="1416778.SAMN05443633_104284"/>
<protein>
    <submittedName>
        <fullName evidence="5">Two-component system, OmpR family, sensor histidine kinase KdpD</fullName>
    </submittedName>
</protein>
<dbReference type="Pfam" id="PF02702">
    <property type="entry name" value="KdpD"/>
    <property type="match status" value="1"/>
</dbReference>
<dbReference type="SUPFAM" id="SSF52402">
    <property type="entry name" value="Adenine nucleotide alpha hydrolases-like"/>
    <property type="match status" value="1"/>
</dbReference>
<feature type="domain" description="Signal transduction histidine kinase osmosensitive K+ channel sensor N-terminal" evidence="4">
    <location>
        <begin position="19"/>
        <end position="228"/>
    </location>
</feature>
<dbReference type="PANTHER" id="PTHR45569">
    <property type="entry name" value="SENSOR PROTEIN KDPD"/>
    <property type="match status" value="1"/>
</dbReference>
<evidence type="ECO:0000259" key="4">
    <source>
        <dbReference type="Pfam" id="PF02702"/>
    </source>
</evidence>
<dbReference type="Gene3D" id="3.40.50.300">
    <property type="entry name" value="P-loop containing nucleotide triphosphate hydrolases"/>
    <property type="match status" value="1"/>
</dbReference>
<dbReference type="PANTHER" id="PTHR45569:SF1">
    <property type="entry name" value="SENSOR PROTEIN KDPD"/>
    <property type="match status" value="1"/>
</dbReference>
<dbReference type="AlphaFoldDB" id="A0A1M5BTG7"/>
<keyword evidence="1" id="KW-0808">Transferase</keyword>
<dbReference type="GO" id="GO:0005886">
    <property type="term" value="C:plasma membrane"/>
    <property type="evidence" value="ECO:0007669"/>
    <property type="project" value="TreeGrafter"/>
</dbReference>
<evidence type="ECO:0000256" key="1">
    <source>
        <dbReference type="ARBA" id="ARBA00022679"/>
    </source>
</evidence>
<accession>A0A1M5BTG7</accession>
<evidence type="ECO:0000256" key="3">
    <source>
        <dbReference type="ARBA" id="ARBA00023012"/>
    </source>
</evidence>
<name>A0A1M5BTG7_9FLAO</name>
<dbReference type="OrthoDB" id="9806130at2"/>
<dbReference type="InterPro" id="IPR014729">
    <property type="entry name" value="Rossmann-like_a/b/a_fold"/>
</dbReference>
<evidence type="ECO:0000313" key="5">
    <source>
        <dbReference type="EMBL" id="SHF45621.1"/>
    </source>
</evidence>
<dbReference type="FunFam" id="3.40.50.300:FF:000483">
    <property type="entry name" value="Sensor histidine kinase KdpD"/>
    <property type="match status" value="1"/>
</dbReference>
<reference evidence="6" key="1">
    <citation type="submission" date="2016-11" db="EMBL/GenBank/DDBJ databases">
        <authorList>
            <person name="Varghese N."/>
            <person name="Submissions S."/>
        </authorList>
    </citation>
    <scope>NUCLEOTIDE SEQUENCE [LARGE SCALE GENOMIC DNA]</scope>
    <source>
        <strain evidence="6">DSM 27619</strain>
    </source>
</reference>
<dbReference type="Proteomes" id="UP000184518">
    <property type="component" value="Unassembled WGS sequence"/>
</dbReference>
<dbReference type="RefSeq" id="WP_072956565.1">
    <property type="nucleotide sequence ID" value="NZ_FQUT01000004.1"/>
</dbReference>
<keyword evidence="2 5" id="KW-0418">Kinase</keyword>
<dbReference type="GO" id="GO:0005737">
    <property type="term" value="C:cytoplasm"/>
    <property type="evidence" value="ECO:0007669"/>
    <property type="project" value="UniProtKB-ARBA"/>
</dbReference>
<evidence type="ECO:0000313" key="6">
    <source>
        <dbReference type="Proteomes" id="UP000184518"/>
    </source>
</evidence>
<dbReference type="SUPFAM" id="SSF52540">
    <property type="entry name" value="P-loop containing nucleoside triphosphate hydrolases"/>
    <property type="match status" value="1"/>
</dbReference>
<dbReference type="InterPro" id="IPR003852">
    <property type="entry name" value="Sig_transdc_His_kinase_KdpD_N"/>
</dbReference>
<proteinExistence type="predicted"/>
<gene>
    <name evidence="5" type="ORF">SAMN05443633_104284</name>
</gene>
<dbReference type="GO" id="GO:0000155">
    <property type="term" value="F:phosphorelay sensor kinase activity"/>
    <property type="evidence" value="ECO:0007669"/>
    <property type="project" value="InterPro"/>
</dbReference>
<sequence>MKEIRTPAEDFLNLIKKSRRGKFKIYIGMSAGVGKTYRMLQEAHALLENGIDVKIGYIETHNRKETHALLDGLPIIPRRKLFYKGKELEELDVQAVLNLRPEVVIIDELAHTNIEGSKNEKRWQDVTEILDSGINVISAVNIQHIESLNEEVKKITDIEVKERVPDSVLFQADEVVNIDLTAEELINRLKEGKIYEKTKISAALNNFFRSESILQLRELALKEVASQVTRKVESEVTVHKAIKKERFLACISSNEKTAKKVIRKTARLANYYNSQWYLLYVQTPKESSDKIALDKQRHLINNFKLATELGAEIIKVENTNIAHAIMEQCEERKITTVCIGKPHLNLWKIILATDTFNSLLNKLSQENIDLVILS</sequence>
<dbReference type="EMBL" id="FQUT01000004">
    <property type="protein sequence ID" value="SHF45621.1"/>
    <property type="molecule type" value="Genomic_DNA"/>
</dbReference>
<evidence type="ECO:0000256" key="2">
    <source>
        <dbReference type="ARBA" id="ARBA00022777"/>
    </source>
</evidence>
<dbReference type="Gene3D" id="3.40.50.620">
    <property type="entry name" value="HUPs"/>
    <property type="match status" value="1"/>
</dbReference>
<organism evidence="5 6">
    <name type="scientific">Chryseobacterium arachidis</name>
    <dbReference type="NCBI Taxonomy" id="1416778"/>
    <lineage>
        <taxon>Bacteria</taxon>
        <taxon>Pseudomonadati</taxon>
        <taxon>Bacteroidota</taxon>
        <taxon>Flavobacteriia</taxon>
        <taxon>Flavobacteriales</taxon>
        <taxon>Weeksellaceae</taxon>
        <taxon>Chryseobacterium group</taxon>
        <taxon>Chryseobacterium</taxon>
    </lineage>
</organism>
<dbReference type="InterPro" id="IPR027417">
    <property type="entry name" value="P-loop_NTPase"/>
</dbReference>
<dbReference type="InterPro" id="IPR052023">
    <property type="entry name" value="Histidine_kinase_KdpD"/>
</dbReference>